<evidence type="ECO:0000313" key="5">
    <source>
        <dbReference type="EMBL" id="CUS09182.1"/>
    </source>
</evidence>
<keyword evidence="1 2" id="KW-0147">Chitin-binding</keyword>
<dbReference type="Gene3D" id="3.30.60.10">
    <property type="entry name" value="Endochitinase-like"/>
    <property type="match status" value="1"/>
</dbReference>
<dbReference type="Proteomes" id="UP001412239">
    <property type="component" value="Unassembled WGS sequence"/>
</dbReference>
<name>A0A292PNF0_9PEZI</name>
<feature type="chain" id="PRO_5013013727" description="Chitin-binding type-1 domain-containing protein" evidence="3">
    <location>
        <begin position="21"/>
        <end position="202"/>
    </location>
</feature>
<feature type="domain" description="Chitin-binding type-1" evidence="4">
    <location>
        <begin position="70"/>
        <end position="121"/>
    </location>
</feature>
<evidence type="ECO:0000313" key="6">
    <source>
        <dbReference type="Proteomes" id="UP001412239"/>
    </source>
</evidence>
<proteinExistence type="predicted"/>
<keyword evidence="3" id="KW-0732">Signal</keyword>
<sequence>MKSFTLALTLFLGLLVAANPVPNPTANPDPDPVAIQFYGASLTGIPLKRRDEEPAVLVKRTQSPTTGEHANKCGPNNQVGGVSFTCGAGNDGPCCSINGWCGANSYYCGGGCQDDFGSCALPYLQLTYDADAGDSVWDIISDNVFDAAVGDGLLYYGSCECSPLCSISVDWSDLVSLHSSYRWLAQLARLWTRFVLVEHVCW</sequence>
<dbReference type="EMBL" id="LN891095">
    <property type="protein sequence ID" value="CUS09182.1"/>
    <property type="molecule type" value="Genomic_DNA"/>
</dbReference>
<organism evidence="5 6">
    <name type="scientific">Tuber aestivum</name>
    <name type="common">summer truffle</name>
    <dbReference type="NCBI Taxonomy" id="59557"/>
    <lineage>
        <taxon>Eukaryota</taxon>
        <taxon>Fungi</taxon>
        <taxon>Dikarya</taxon>
        <taxon>Ascomycota</taxon>
        <taxon>Pezizomycotina</taxon>
        <taxon>Pezizomycetes</taxon>
        <taxon>Pezizales</taxon>
        <taxon>Tuberaceae</taxon>
        <taxon>Tuber</taxon>
    </lineage>
</organism>
<keyword evidence="6" id="KW-1185">Reference proteome</keyword>
<evidence type="ECO:0000259" key="4">
    <source>
        <dbReference type="PROSITE" id="PS50941"/>
    </source>
</evidence>
<protein>
    <recommendedName>
        <fullName evidence="4">Chitin-binding type-1 domain-containing protein</fullName>
    </recommendedName>
</protein>
<dbReference type="InterPro" id="IPR001002">
    <property type="entry name" value="Chitin-bd_1"/>
</dbReference>
<gene>
    <name evidence="5" type="ORF">GSTUAT00006744001</name>
</gene>
<evidence type="ECO:0000256" key="2">
    <source>
        <dbReference type="PROSITE-ProRule" id="PRU00261"/>
    </source>
</evidence>
<feature type="disulfide bond" evidence="2">
    <location>
        <begin position="94"/>
        <end position="108"/>
    </location>
</feature>
<dbReference type="CDD" id="cd11618">
    <property type="entry name" value="ChtBD1_1"/>
    <property type="match status" value="1"/>
</dbReference>
<dbReference type="GO" id="GO:0008061">
    <property type="term" value="F:chitin binding"/>
    <property type="evidence" value="ECO:0007669"/>
    <property type="project" value="UniProtKB-UniRule"/>
</dbReference>
<evidence type="ECO:0000256" key="3">
    <source>
        <dbReference type="SAM" id="SignalP"/>
    </source>
</evidence>
<reference evidence="5" key="1">
    <citation type="submission" date="2015-10" db="EMBL/GenBank/DDBJ databases">
        <authorList>
            <person name="Regsiter A."/>
            <person name="william w."/>
        </authorList>
    </citation>
    <scope>NUCLEOTIDE SEQUENCE</scope>
    <source>
        <strain evidence="5">Montdore</strain>
    </source>
</reference>
<comment type="caution">
    <text evidence="2">Lacks conserved residue(s) required for the propagation of feature annotation.</text>
</comment>
<dbReference type="AlphaFoldDB" id="A0A292PNF0"/>
<evidence type="ECO:0000256" key="1">
    <source>
        <dbReference type="ARBA" id="ARBA00022669"/>
    </source>
</evidence>
<feature type="signal peptide" evidence="3">
    <location>
        <begin position="1"/>
        <end position="20"/>
    </location>
</feature>
<accession>A0A292PNF0</accession>
<dbReference type="InterPro" id="IPR036861">
    <property type="entry name" value="Endochitinase-like_sf"/>
</dbReference>
<dbReference type="SUPFAM" id="SSF57016">
    <property type="entry name" value="Plant lectins/antimicrobial peptides"/>
    <property type="match status" value="1"/>
</dbReference>
<keyword evidence="2" id="KW-1015">Disulfide bond</keyword>
<dbReference type="PROSITE" id="PS50941">
    <property type="entry name" value="CHIT_BIND_I_2"/>
    <property type="match status" value="1"/>
</dbReference>